<proteinExistence type="predicted"/>
<organism evidence="18 19">
    <name type="scientific">Tribolium castaneum</name>
    <name type="common">Red flour beetle</name>
    <dbReference type="NCBI Taxonomy" id="7070"/>
    <lineage>
        <taxon>Eukaryota</taxon>
        <taxon>Metazoa</taxon>
        <taxon>Ecdysozoa</taxon>
        <taxon>Arthropoda</taxon>
        <taxon>Hexapoda</taxon>
        <taxon>Insecta</taxon>
        <taxon>Pterygota</taxon>
        <taxon>Neoptera</taxon>
        <taxon>Endopterygota</taxon>
        <taxon>Coleoptera</taxon>
        <taxon>Polyphaga</taxon>
        <taxon>Cucujiformia</taxon>
        <taxon>Tenebrionidae</taxon>
        <taxon>Tenebrionidae incertae sedis</taxon>
        <taxon>Tribolium</taxon>
    </lineage>
</organism>
<evidence type="ECO:0000256" key="4">
    <source>
        <dbReference type="ARBA" id="ARBA00018932"/>
    </source>
</evidence>
<dbReference type="PANTHER" id="PTHR28629:SF4">
    <property type="entry name" value="TRIOKINASE_FMN CYCLASE"/>
    <property type="match status" value="1"/>
</dbReference>
<dbReference type="GO" id="GO:0004371">
    <property type="term" value="F:glycerone kinase activity"/>
    <property type="evidence" value="ECO:0000318"/>
    <property type="project" value="GO_Central"/>
</dbReference>
<dbReference type="InParanoid" id="D6WX22"/>
<feature type="domain" description="DhaK" evidence="17">
    <location>
        <begin position="9"/>
        <end position="304"/>
    </location>
</feature>
<comment type="catalytic activity">
    <reaction evidence="15">
        <text>dihydroxyacetone + ATP = dihydroxyacetone phosphate + ADP + H(+)</text>
        <dbReference type="Rhea" id="RHEA:15773"/>
        <dbReference type="ChEBI" id="CHEBI:15378"/>
        <dbReference type="ChEBI" id="CHEBI:16016"/>
        <dbReference type="ChEBI" id="CHEBI:30616"/>
        <dbReference type="ChEBI" id="CHEBI:57642"/>
        <dbReference type="ChEBI" id="CHEBI:456216"/>
        <dbReference type="EC" id="2.7.1.29"/>
    </reaction>
</comment>
<dbReference type="InterPro" id="IPR050861">
    <property type="entry name" value="Dihydroxyacetone_Kinase"/>
</dbReference>
<evidence type="ECO:0000259" key="17">
    <source>
        <dbReference type="PROSITE" id="PS51481"/>
    </source>
</evidence>
<dbReference type="STRING" id="7070.D6WX22"/>
<dbReference type="GO" id="GO:0050354">
    <property type="term" value="F:triokinase activity"/>
    <property type="evidence" value="ECO:0007669"/>
    <property type="project" value="UniProtKB-EC"/>
</dbReference>
<dbReference type="InterPro" id="IPR004007">
    <property type="entry name" value="DhaL_dom"/>
</dbReference>
<comment type="subunit">
    <text evidence="12">Homodimer. Interacts with IFIH1 (via the CARD domains), the interaction is inhibited by viral infection.</text>
</comment>
<dbReference type="GO" id="GO:0005524">
    <property type="term" value="F:ATP binding"/>
    <property type="evidence" value="ECO:0007669"/>
    <property type="project" value="UniProtKB-KW"/>
</dbReference>
<dbReference type="EMBL" id="KQ971361">
    <property type="protein sequence ID" value="EFA08779.1"/>
    <property type="molecule type" value="Genomic_DNA"/>
</dbReference>
<evidence type="ECO:0000256" key="9">
    <source>
        <dbReference type="ARBA" id="ARBA00023285"/>
    </source>
</evidence>
<evidence type="ECO:0000256" key="12">
    <source>
        <dbReference type="ARBA" id="ARBA00046681"/>
    </source>
</evidence>
<accession>D6WX22</accession>
<evidence type="ECO:0000256" key="10">
    <source>
        <dbReference type="ARBA" id="ARBA00032426"/>
    </source>
</evidence>
<evidence type="ECO:0000256" key="15">
    <source>
        <dbReference type="ARBA" id="ARBA00048898"/>
    </source>
</evidence>
<dbReference type="SUPFAM" id="SSF101473">
    <property type="entry name" value="DhaL-like"/>
    <property type="match status" value="1"/>
</dbReference>
<dbReference type="EC" id="4.6.1.15" evidence="3"/>
<evidence type="ECO:0000313" key="18">
    <source>
        <dbReference type="EMBL" id="EFA08779.1"/>
    </source>
</evidence>
<evidence type="ECO:0000259" key="16">
    <source>
        <dbReference type="PROSITE" id="PS51480"/>
    </source>
</evidence>
<sequence>MESPLDVGSGPVKVRDALLGLTALNHDVVLLDYGNVVIQRDYRNLSKVRLLSGGVAGTDLIHAVCVGKGMLTAAILGEETVPSSRQILHTIKELNEGDNCGICVIVQANADLFNFGLAVERANTDCRTRVKLLPINDDKSAKKERYSCGFILLAKILGALAESGALYNDVCECYKQIIDQIITVPLNYTHDGSGTRKRKSLVLSDFESNFRHIIDKKSQVFLGLHPSIPTVALINASRTMERYVELSFVKQVIERLKELGVCVVRIYYGNFISVAPGTAFLTVMKVHDMKIIDYLDAPCGATGWRHFTQFLPEISAQNEIPGLLTHYGKQHIKLKGPKLGEFQSSILVKAVQFACDALISCERQLNIIDEEKSDGNVGTRLKNMAEGVNKRINSKKLPISCPYGFLKKMGIIAESAIGGAMGSIYGVMFESAANLFGGLPDTETVTPGMWAKAFTVGVESLKRYCMREPDEKTMLYPLKRSDVTIRNEMEKGEHYLQYFGLGVSAAEEAAQETKLPQSKYSDAGAHAVGIWMRAVLEGVKLMTGGNLCEGESLNK</sequence>
<dbReference type="Proteomes" id="UP000007266">
    <property type="component" value="Linkage group 8"/>
</dbReference>
<name>D6WX22_TRICA</name>
<dbReference type="PROSITE" id="PS51481">
    <property type="entry name" value="DHAK"/>
    <property type="match status" value="1"/>
</dbReference>
<keyword evidence="18" id="KW-0456">Lyase</keyword>
<dbReference type="KEGG" id="tca:658745"/>
<dbReference type="SUPFAM" id="SSF82549">
    <property type="entry name" value="DAK1/DegV-like"/>
    <property type="match status" value="1"/>
</dbReference>
<dbReference type="SMART" id="SM01120">
    <property type="entry name" value="Dak2"/>
    <property type="match status" value="1"/>
</dbReference>
<dbReference type="GO" id="GO:0034012">
    <property type="term" value="F:FAD-AMP lyase (cyclizing) activity"/>
    <property type="evidence" value="ECO:0007669"/>
    <property type="project" value="UniProtKB-EC"/>
</dbReference>
<keyword evidence="8" id="KW-0067">ATP-binding</keyword>
<feature type="domain" description="DhaL" evidence="16">
    <location>
        <begin position="345"/>
        <end position="537"/>
    </location>
</feature>
<gene>
    <name evidence="18" type="primary">AUGUSTUS-3.0.2_06469</name>
    <name evidence="18" type="ORF">TcasGA2_TC006469</name>
</gene>
<reference evidence="18 19" key="1">
    <citation type="journal article" date="2008" name="Nature">
        <title>The genome of the model beetle and pest Tribolium castaneum.</title>
        <authorList>
            <consortium name="Tribolium Genome Sequencing Consortium"/>
            <person name="Richards S."/>
            <person name="Gibbs R.A."/>
            <person name="Weinstock G.M."/>
            <person name="Brown S.J."/>
            <person name="Denell R."/>
            <person name="Beeman R.W."/>
            <person name="Gibbs R."/>
            <person name="Beeman R.W."/>
            <person name="Brown S.J."/>
            <person name="Bucher G."/>
            <person name="Friedrich M."/>
            <person name="Grimmelikhuijzen C.J."/>
            <person name="Klingler M."/>
            <person name="Lorenzen M."/>
            <person name="Richards S."/>
            <person name="Roth S."/>
            <person name="Schroder R."/>
            <person name="Tautz D."/>
            <person name="Zdobnov E.M."/>
            <person name="Muzny D."/>
            <person name="Gibbs R.A."/>
            <person name="Weinstock G.M."/>
            <person name="Attaway T."/>
            <person name="Bell S."/>
            <person name="Buhay C.J."/>
            <person name="Chandrabose M.N."/>
            <person name="Chavez D."/>
            <person name="Clerk-Blankenburg K.P."/>
            <person name="Cree A."/>
            <person name="Dao M."/>
            <person name="Davis C."/>
            <person name="Chacko J."/>
            <person name="Dinh H."/>
            <person name="Dugan-Rocha S."/>
            <person name="Fowler G."/>
            <person name="Garner T.T."/>
            <person name="Garnes J."/>
            <person name="Gnirke A."/>
            <person name="Hawes A."/>
            <person name="Hernandez J."/>
            <person name="Hines S."/>
            <person name="Holder M."/>
            <person name="Hume J."/>
            <person name="Jhangiani S.N."/>
            <person name="Joshi V."/>
            <person name="Khan Z.M."/>
            <person name="Jackson L."/>
            <person name="Kovar C."/>
            <person name="Kowis A."/>
            <person name="Lee S."/>
            <person name="Lewis L.R."/>
            <person name="Margolis J."/>
            <person name="Morgan M."/>
            <person name="Nazareth L.V."/>
            <person name="Nguyen N."/>
            <person name="Okwuonu G."/>
            <person name="Parker D."/>
            <person name="Richards S."/>
            <person name="Ruiz S.J."/>
            <person name="Santibanez J."/>
            <person name="Savard J."/>
            <person name="Scherer S.E."/>
            <person name="Schneider B."/>
            <person name="Sodergren E."/>
            <person name="Tautz D."/>
            <person name="Vattahil S."/>
            <person name="Villasana D."/>
            <person name="White C.S."/>
            <person name="Wright R."/>
            <person name="Park Y."/>
            <person name="Beeman R.W."/>
            <person name="Lord J."/>
            <person name="Oppert B."/>
            <person name="Lorenzen M."/>
            <person name="Brown S."/>
            <person name="Wang L."/>
            <person name="Savard J."/>
            <person name="Tautz D."/>
            <person name="Richards S."/>
            <person name="Weinstock G."/>
            <person name="Gibbs R.A."/>
            <person name="Liu Y."/>
            <person name="Worley K."/>
            <person name="Weinstock G."/>
            <person name="Elsik C.G."/>
            <person name="Reese J.T."/>
            <person name="Elhaik E."/>
            <person name="Landan G."/>
            <person name="Graur D."/>
            <person name="Arensburger P."/>
            <person name="Atkinson P."/>
            <person name="Beeman R.W."/>
            <person name="Beidler J."/>
            <person name="Brown S.J."/>
            <person name="Demuth J.P."/>
            <person name="Drury D.W."/>
            <person name="Du Y.Z."/>
            <person name="Fujiwara H."/>
            <person name="Lorenzen M."/>
            <person name="Maselli V."/>
            <person name="Osanai M."/>
            <person name="Park Y."/>
            <person name="Robertson H.M."/>
            <person name="Tu Z."/>
            <person name="Wang J.J."/>
            <person name="Wang S."/>
            <person name="Richards S."/>
            <person name="Song H."/>
            <person name="Zhang L."/>
            <person name="Sodergren E."/>
            <person name="Werner D."/>
            <person name="Stanke M."/>
            <person name="Morgenstern B."/>
            <person name="Solovyev V."/>
            <person name="Kosarev P."/>
            <person name="Brown G."/>
            <person name="Chen H.C."/>
            <person name="Ermolaeva O."/>
            <person name="Hlavina W."/>
            <person name="Kapustin Y."/>
            <person name="Kiryutin B."/>
            <person name="Kitts P."/>
            <person name="Maglott D."/>
            <person name="Pruitt K."/>
            <person name="Sapojnikov V."/>
            <person name="Souvorov A."/>
            <person name="Mackey A.J."/>
            <person name="Waterhouse R.M."/>
            <person name="Wyder S."/>
            <person name="Zdobnov E.M."/>
            <person name="Zdobnov E.M."/>
            <person name="Wyder S."/>
            <person name="Kriventseva E.V."/>
            <person name="Kadowaki T."/>
            <person name="Bork P."/>
            <person name="Aranda M."/>
            <person name="Bao R."/>
            <person name="Beermann A."/>
            <person name="Berns N."/>
            <person name="Bolognesi R."/>
            <person name="Bonneton F."/>
            <person name="Bopp D."/>
            <person name="Brown S.J."/>
            <person name="Bucher G."/>
            <person name="Butts T."/>
            <person name="Chaumot A."/>
            <person name="Denell R.E."/>
            <person name="Ferrier D.E."/>
            <person name="Friedrich M."/>
            <person name="Gordon C.M."/>
            <person name="Jindra M."/>
            <person name="Klingler M."/>
            <person name="Lan Q."/>
            <person name="Lattorff H.M."/>
            <person name="Laudet V."/>
            <person name="von Levetsow C."/>
            <person name="Liu Z."/>
            <person name="Lutz R."/>
            <person name="Lynch J.A."/>
            <person name="da Fonseca R.N."/>
            <person name="Posnien N."/>
            <person name="Reuter R."/>
            <person name="Roth S."/>
            <person name="Savard J."/>
            <person name="Schinko J.B."/>
            <person name="Schmitt C."/>
            <person name="Schoppmeier M."/>
            <person name="Schroder R."/>
            <person name="Shippy T.D."/>
            <person name="Simonnet F."/>
            <person name="Marques-Souza H."/>
            <person name="Tautz D."/>
            <person name="Tomoyasu Y."/>
            <person name="Trauner J."/>
            <person name="Van der Zee M."/>
            <person name="Vervoort M."/>
            <person name="Wittkopp N."/>
            <person name="Wimmer E.A."/>
            <person name="Yang X."/>
            <person name="Jones A.K."/>
            <person name="Sattelle D.B."/>
            <person name="Ebert P.R."/>
            <person name="Nelson D."/>
            <person name="Scott J.G."/>
            <person name="Beeman R.W."/>
            <person name="Muthukrishnan S."/>
            <person name="Kramer K.J."/>
            <person name="Arakane Y."/>
            <person name="Beeman R.W."/>
            <person name="Zhu Q."/>
            <person name="Hogenkamp D."/>
            <person name="Dixit R."/>
            <person name="Oppert B."/>
            <person name="Jiang H."/>
            <person name="Zou Z."/>
            <person name="Marshall J."/>
            <person name="Elpidina E."/>
            <person name="Vinokurov K."/>
            <person name="Oppert C."/>
            <person name="Zou Z."/>
            <person name="Evans J."/>
            <person name="Lu Z."/>
            <person name="Zhao P."/>
            <person name="Sumathipala N."/>
            <person name="Altincicek B."/>
            <person name="Vilcinskas A."/>
            <person name="Williams M."/>
            <person name="Hultmark D."/>
            <person name="Hetru C."/>
            <person name="Jiang H."/>
            <person name="Grimmelikhuijzen C.J."/>
            <person name="Hauser F."/>
            <person name="Cazzamali G."/>
            <person name="Williamson M."/>
            <person name="Park Y."/>
            <person name="Li B."/>
            <person name="Tanaka Y."/>
            <person name="Predel R."/>
            <person name="Neupert S."/>
            <person name="Schachtner J."/>
            <person name="Verleyen P."/>
            <person name="Raible F."/>
            <person name="Bork P."/>
            <person name="Friedrich M."/>
            <person name="Walden K.K."/>
            <person name="Robertson H.M."/>
            <person name="Angeli S."/>
            <person name="Foret S."/>
            <person name="Bucher G."/>
            <person name="Schuetz S."/>
            <person name="Maleszka R."/>
            <person name="Wimmer E.A."/>
            <person name="Beeman R.W."/>
            <person name="Lorenzen M."/>
            <person name="Tomoyasu Y."/>
            <person name="Miller S.C."/>
            <person name="Grossmann D."/>
            <person name="Bucher G."/>
        </authorList>
    </citation>
    <scope>NUCLEOTIDE SEQUENCE [LARGE SCALE GENOMIC DNA]</scope>
    <source>
        <strain evidence="18 19">Georgia GA2</strain>
    </source>
</reference>
<comment type="catalytic activity">
    <reaction evidence="13">
        <text>D-glyceraldehyde + ATP = D-glyceraldehyde 3-phosphate + ADP + H(+)</text>
        <dbReference type="Rhea" id="RHEA:13941"/>
        <dbReference type="ChEBI" id="CHEBI:15378"/>
        <dbReference type="ChEBI" id="CHEBI:17378"/>
        <dbReference type="ChEBI" id="CHEBI:30616"/>
        <dbReference type="ChEBI" id="CHEBI:59776"/>
        <dbReference type="ChEBI" id="CHEBI:456216"/>
        <dbReference type="EC" id="2.7.1.28"/>
    </reaction>
</comment>
<dbReference type="AlphaFoldDB" id="D6WX22"/>
<dbReference type="Gene3D" id="1.25.40.340">
    <property type="match status" value="1"/>
</dbReference>
<dbReference type="PROSITE" id="PS51480">
    <property type="entry name" value="DHAL"/>
    <property type="match status" value="1"/>
</dbReference>
<keyword evidence="6" id="KW-0547">Nucleotide-binding</keyword>
<comment type="function">
    <text evidence="11">Catalyzes both the phosphorylation of dihydroxyacetone and of glyceraldehyde, and the splitting of ribonucleoside diphosphate-X compounds among which FAD is the best substrate. Represses IFIH1-mediated cellular antiviral response.</text>
</comment>
<dbReference type="OMA" id="QCDIENK"/>
<evidence type="ECO:0000256" key="8">
    <source>
        <dbReference type="ARBA" id="ARBA00022840"/>
    </source>
</evidence>
<dbReference type="GO" id="GO:0019563">
    <property type="term" value="P:glycerol catabolic process"/>
    <property type="evidence" value="ECO:0000318"/>
    <property type="project" value="GO_Central"/>
</dbReference>
<comment type="catalytic activity">
    <reaction evidence="14">
        <text>FAD = riboflavin cyclic-4',5'-phosphate + AMP + H(+)</text>
        <dbReference type="Rhea" id="RHEA:13729"/>
        <dbReference type="ChEBI" id="CHEBI:15378"/>
        <dbReference type="ChEBI" id="CHEBI:57692"/>
        <dbReference type="ChEBI" id="CHEBI:76202"/>
        <dbReference type="ChEBI" id="CHEBI:456215"/>
        <dbReference type="EC" id="4.6.1.15"/>
    </reaction>
</comment>
<keyword evidence="19" id="KW-1185">Reference proteome</keyword>
<dbReference type="EC" id="2.7.1.28" evidence="2"/>
<evidence type="ECO:0000256" key="6">
    <source>
        <dbReference type="ARBA" id="ARBA00022741"/>
    </source>
</evidence>
<dbReference type="Gene3D" id="3.40.50.10440">
    <property type="entry name" value="Dihydroxyacetone kinase, domain 1"/>
    <property type="match status" value="1"/>
</dbReference>
<dbReference type="Pfam" id="PF02733">
    <property type="entry name" value="Dak1"/>
    <property type="match status" value="1"/>
</dbReference>
<evidence type="ECO:0000256" key="7">
    <source>
        <dbReference type="ARBA" id="ARBA00022777"/>
    </source>
</evidence>
<keyword evidence="7 18" id="KW-0418">Kinase</keyword>
<evidence type="ECO:0000256" key="1">
    <source>
        <dbReference type="ARBA" id="ARBA00012107"/>
    </source>
</evidence>
<keyword evidence="5" id="KW-0808">Transferase</keyword>
<protein>
    <recommendedName>
        <fullName evidence="4">Triokinase/FMN cyclase</fullName>
        <ecNumber evidence="2">2.7.1.28</ecNumber>
        <ecNumber evidence="1">2.7.1.29</ecNumber>
        <ecNumber evidence="3">4.6.1.15</ecNumber>
    </recommendedName>
    <alternativeName>
        <fullName evidence="10">Bifunctional ATP-dependent dihydroxyacetone kinase/FAD-AMP lyase (cyclizing)</fullName>
    </alternativeName>
</protein>
<dbReference type="InterPro" id="IPR004006">
    <property type="entry name" value="DhaK_dom"/>
</dbReference>
<dbReference type="GO" id="GO:0005829">
    <property type="term" value="C:cytosol"/>
    <property type="evidence" value="ECO:0000318"/>
    <property type="project" value="GO_Central"/>
</dbReference>
<dbReference type="PhylomeDB" id="D6WX22"/>
<keyword evidence="9" id="KW-0170">Cobalt</keyword>
<evidence type="ECO:0000256" key="3">
    <source>
        <dbReference type="ARBA" id="ARBA00012578"/>
    </source>
</evidence>
<evidence type="ECO:0000256" key="13">
    <source>
        <dbReference type="ARBA" id="ARBA00047974"/>
    </source>
</evidence>
<dbReference type="PANTHER" id="PTHR28629">
    <property type="entry name" value="TRIOKINASE/FMN CYCLASE"/>
    <property type="match status" value="1"/>
</dbReference>
<evidence type="ECO:0000256" key="11">
    <source>
        <dbReference type="ARBA" id="ARBA00045490"/>
    </source>
</evidence>
<dbReference type="EC" id="2.7.1.29" evidence="1"/>
<dbReference type="OrthoDB" id="5599713at2759"/>
<dbReference type="Pfam" id="PF02734">
    <property type="entry name" value="Dak2"/>
    <property type="match status" value="1"/>
</dbReference>
<reference evidence="18 19" key="2">
    <citation type="journal article" date="2010" name="Nucleic Acids Res.">
        <title>BeetleBase in 2010: revisions to provide comprehensive genomic information for Tribolium castaneum.</title>
        <authorList>
            <person name="Kim H.S."/>
            <person name="Murphy T."/>
            <person name="Xia J."/>
            <person name="Caragea D."/>
            <person name="Park Y."/>
            <person name="Beeman R.W."/>
            <person name="Lorenzen M.D."/>
            <person name="Butcher S."/>
            <person name="Manak J.R."/>
            <person name="Brown S.J."/>
        </authorList>
    </citation>
    <scope>GENOME REANNOTATION</scope>
    <source>
        <strain evidence="18 19">Georgia GA2</strain>
    </source>
</reference>
<dbReference type="HOGENOM" id="CLU_017054_6_1_1"/>
<evidence type="ECO:0000256" key="2">
    <source>
        <dbReference type="ARBA" id="ARBA00012110"/>
    </source>
</evidence>
<dbReference type="eggNOG" id="KOG2426">
    <property type="taxonomic scope" value="Eukaryota"/>
</dbReference>
<evidence type="ECO:0000256" key="14">
    <source>
        <dbReference type="ARBA" id="ARBA00048526"/>
    </source>
</evidence>
<dbReference type="InterPro" id="IPR036117">
    <property type="entry name" value="DhaL_dom_sf"/>
</dbReference>
<evidence type="ECO:0000313" key="19">
    <source>
        <dbReference type="Proteomes" id="UP000007266"/>
    </source>
</evidence>
<evidence type="ECO:0000256" key="5">
    <source>
        <dbReference type="ARBA" id="ARBA00022679"/>
    </source>
</evidence>